<proteinExistence type="predicted"/>
<dbReference type="Proteomes" id="UP001063698">
    <property type="component" value="Chromosome"/>
</dbReference>
<dbReference type="AlphaFoldDB" id="A0A977PKS7"/>
<dbReference type="KEGG" id="ipc:IPA_03655"/>
<evidence type="ECO:0000313" key="1">
    <source>
        <dbReference type="EMBL" id="UXD22337.1"/>
    </source>
</evidence>
<name>A0A977PKS7_9CREN</name>
<gene>
    <name evidence="1" type="ORF">IPA_03655</name>
</gene>
<reference evidence="1" key="1">
    <citation type="submission" date="2013-11" db="EMBL/GenBank/DDBJ databases">
        <title>Comparative genomics of Ignicoccus.</title>
        <authorList>
            <person name="Podar M."/>
        </authorList>
    </citation>
    <scope>NUCLEOTIDE SEQUENCE</scope>
    <source>
        <strain evidence="1">DSM 13166</strain>
    </source>
</reference>
<evidence type="ECO:0000313" key="2">
    <source>
        <dbReference type="Proteomes" id="UP001063698"/>
    </source>
</evidence>
<organism evidence="1 2">
    <name type="scientific">Ignicoccus pacificus DSM 13166</name>
    <dbReference type="NCBI Taxonomy" id="940294"/>
    <lineage>
        <taxon>Archaea</taxon>
        <taxon>Thermoproteota</taxon>
        <taxon>Thermoprotei</taxon>
        <taxon>Desulfurococcales</taxon>
        <taxon>Desulfurococcaceae</taxon>
        <taxon>Ignicoccus</taxon>
    </lineage>
</organism>
<keyword evidence="2" id="KW-1185">Reference proteome</keyword>
<sequence length="65" mass="7544">MRQAREHVDRYGSLDSEGRTLVAKAVKLMKRSGIKVDWSKIRAKWDVESVDRLVVLIEEVLDEEC</sequence>
<accession>A0A977PKS7</accession>
<dbReference type="EMBL" id="CP006868">
    <property type="protein sequence ID" value="UXD22337.1"/>
    <property type="molecule type" value="Genomic_DNA"/>
</dbReference>
<protein>
    <submittedName>
        <fullName evidence="1">Uncharacterized protein</fullName>
    </submittedName>
</protein>